<accession>A0AAE8Y4F8</accession>
<name>A0AAE8Y4F8_9CAUD</name>
<dbReference type="InterPro" id="IPR021361">
    <property type="entry name" value="Tad2-like_dom"/>
</dbReference>
<dbReference type="Proteomes" id="UP000827952">
    <property type="component" value="Segment"/>
</dbReference>
<gene>
    <name evidence="2" type="ORF">vBAfaPQDWS595_05</name>
</gene>
<protein>
    <submittedName>
        <fullName evidence="2">DUF2829 domain-containing protein</fullName>
    </submittedName>
</protein>
<reference evidence="2" key="1">
    <citation type="submission" date="2021-09" db="EMBL/GenBank/DDBJ databases">
        <title>Complete genome analysis of a novel Alcaligenes phage vB_Af_QDWS595.</title>
        <authorList>
            <person name="Jing Y."/>
            <person name="Wang J."/>
        </authorList>
    </citation>
    <scope>NUCLEOTIDE SEQUENCE</scope>
</reference>
<dbReference type="Pfam" id="PF13876">
    <property type="entry name" value="Phage_gp49_66"/>
    <property type="match status" value="1"/>
</dbReference>
<dbReference type="EMBL" id="OK149171">
    <property type="protein sequence ID" value="UCR75489.1"/>
    <property type="molecule type" value="Genomic_DNA"/>
</dbReference>
<evidence type="ECO:0000259" key="1">
    <source>
        <dbReference type="Pfam" id="PF11195"/>
    </source>
</evidence>
<sequence length="196" mass="21825">MLANDSSYRSFENLPEHLEPLFNPLEITSQDIDNQIKSITYSPDDLTATIVFCVVTLKNGYSVSGSSHHYNVGELVGLEGKKREALLDAKNKIRPLLEYAIRGHALVDKLHSFSQALTALKQGKKISRQGWNGKGMFVYMVPAAHYPAQTGIAKDHFGSEAMVPYNPYMAIKNVDNTVSTWVPSSSDCFAEDWIIE</sequence>
<evidence type="ECO:0000313" key="3">
    <source>
        <dbReference type="Proteomes" id="UP000827952"/>
    </source>
</evidence>
<keyword evidence="3" id="KW-1185">Reference proteome</keyword>
<dbReference type="InterPro" id="IPR025915">
    <property type="entry name" value="Phage_gp49_66"/>
</dbReference>
<organism evidence="2 3">
    <name type="scientific">Alcaligenes phage vB_Af_QDWS595</name>
    <dbReference type="NCBI Taxonomy" id="2877946"/>
    <lineage>
        <taxon>Viruses</taxon>
        <taxon>Duplodnaviria</taxon>
        <taxon>Heunggongvirae</taxon>
        <taxon>Uroviricota</taxon>
        <taxon>Caudoviricetes</taxon>
        <taxon>Schitoviridae</taxon>
        <taxon>Petruschkyvirus</taxon>
        <taxon>Petruschkyvirus QDWS595</taxon>
    </lineage>
</organism>
<proteinExistence type="predicted"/>
<feature type="domain" description="Thoeris anti-defense 2-like" evidence="1">
    <location>
        <begin position="112"/>
        <end position="195"/>
    </location>
</feature>
<evidence type="ECO:0000313" key="2">
    <source>
        <dbReference type="EMBL" id="UCR75489.1"/>
    </source>
</evidence>
<dbReference type="Pfam" id="PF11195">
    <property type="entry name" value="Tad2-like"/>
    <property type="match status" value="1"/>
</dbReference>